<organism evidence="1 2">
    <name type="scientific">Rapidithrix thailandica</name>
    <dbReference type="NCBI Taxonomy" id="413964"/>
    <lineage>
        <taxon>Bacteria</taxon>
        <taxon>Pseudomonadati</taxon>
        <taxon>Bacteroidota</taxon>
        <taxon>Cytophagia</taxon>
        <taxon>Cytophagales</taxon>
        <taxon>Flammeovirgaceae</taxon>
        <taxon>Rapidithrix</taxon>
    </lineage>
</organism>
<sequence length="141" mass="16812">MKTFQLKTYRPKTSYAQARFFILSKGMNSGKPLKEPCPNCFVCLTPTEKDREYWYWLCLGLWHGRVFHYYLRGSVIPFITLGELKECLQENERRIRCQNPTLEKYIQALKLLEVQEQKAKGTLEMIDTARQALFYKMMRVK</sequence>
<proteinExistence type="predicted"/>
<dbReference type="EMBL" id="JBDKWZ010000002">
    <property type="protein sequence ID" value="MEN7547369.1"/>
    <property type="molecule type" value="Genomic_DNA"/>
</dbReference>
<gene>
    <name evidence="1" type="ORF">AAG747_05595</name>
</gene>
<dbReference type="Pfam" id="PF22105">
    <property type="entry name" value="DUF6943"/>
    <property type="match status" value="1"/>
</dbReference>
<comment type="caution">
    <text evidence="1">The sequence shown here is derived from an EMBL/GenBank/DDBJ whole genome shotgun (WGS) entry which is preliminary data.</text>
</comment>
<evidence type="ECO:0000313" key="2">
    <source>
        <dbReference type="Proteomes" id="UP001403385"/>
    </source>
</evidence>
<accession>A0AAW9S4S7</accession>
<dbReference type="RefSeq" id="WP_346820152.1">
    <property type="nucleotide sequence ID" value="NZ_JBDKWZ010000002.1"/>
</dbReference>
<dbReference type="AlphaFoldDB" id="A0AAW9S4S7"/>
<dbReference type="InterPro" id="IPR054223">
    <property type="entry name" value="DUF6943"/>
</dbReference>
<evidence type="ECO:0000313" key="1">
    <source>
        <dbReference type="EMBL" id="MEN7547369.1"/>
    </source>
</evidence>
<reference evidence="1 2" key="1">
    <citation type="submission" date="2024-04" db="EMBL/GenBank/DDBJ databases">
        <title>Novel genus in family Flammeovirgaceae.</title>
        <authorList>
            <person name="Nguyen T.H."/>
            <person name="Vuong T.Q."/>
            <person name="Le H."/>
            <person name="Kim S.-G."/>
        </authorList>
    </citation>
    <scope>NUCLEOTIDE SEQUENCE [LARGE SCALE GENOMIC DNA]</scope>
    <source>
        <strain evidence="1 2">JCM 23209</strain>
    </source>
</reference>
<dbReference type="Proteomes" id="UP001403385">
    <property type="component" value="Unassembled WGS sequence"/>
</dbReference>
<protein>
    <submittedName>
        <fullName evidence="1">Uncharacterized protein</fullName>
    </submittedName>
</protein>
<keyword evidence="2" id="KW-1185">Reference proteome</keyword>
<name>A0AAW9S4S7_9BACT</name>